<dbReference type="EMBL" id="WHJC01000453">
    <property type="protein sequence ID" value="MPQ45129.1"/>
    <property type="molecule type" value="Genomic_DNA"/>
</dbReference>
<feature type="transmembrane region" description="Helical" evidence="1">
    <location>
        <begin position="12"/>
        <end position="31"/>
    </location>
</feature>
<name>A0A6I1MYC6_9CLOT</name>
<accession>A0A6I1MYC6</accession>
<feature type="transmembrane region" description="Helical" evidence="1">
    <location>
        <begin position="37"/>
        <end position="56"/>
    </location>
</feature>
<evidence type="ECO:0000313" key="2">
    <source>
        <dbReference type="EMBL" id="MPQ45129.1"/>
    </source>
</evidence>
<gene>
    <name evidence="2" type="ORF">GBZ86_15505</name>
</gene>
<dbReference type="RefSeq" id="WP_152892156.1">
    <property type="nucleotide sequence ID" value="NZ_WHJC01000453.1"/>
</dbReference>
<keyword evidence="3" id="KW-1185">Reference proteome</keyword>
<feature type="transmembrane region" description="Helical" evidence="1">
    <location>
        <begin position="88"/>
        <end position="107"/>
    </location>
</feature>
<keyword evidence="1" id="KW-0472">Membrane</keyword>
<keyword evidence="1" id="KW-1133">Transmembrane helix</keyword>
<dbReference type="OrthoDB" id="1047115at2"/>
<sequence>MKKYSKTFNKSLIGIVLGAIIGLFNSVPMITENIPKNLVIATFLTWIVIGYIFSITTINIHDTLKGFIISIILFIPLASFILTKNPFYALWIIIMSLIWGSLLGYLYKKISKDA</sequence>
<evidence type="ECO:0000313" key="3">
    <source>
        <dbReference type="Proteomes" id="UP000430345"/>
    </source>
</evidence>
<dbReference type="Proteomes" id="UP000430345">
    <property type="component" value="Unassembled WGS sequence"/>
</dbReference>
<protein>
    <submittedName>
        <fullName evidence="2">Uncharacterized protein</fullName>
    </submittedName>
</protein>
<proteinExistence type="predicted"/>
<evidence type="ECO:0000256" key="1">
    <source>
        <dbReference type="SAM" id="Phobius"/>
    </source>
</evidence>
<reference evidence="2 3" key="1">
    <citation type="submission" date="2019-10" db="EMBL/GenBank/DDBJ databases">
        <title>The Genome Sequence of Clostridium tarantellae Isolated from Fish Brain.</title>
        <authorList>
            <person name="Bano L."/>
            <person name="Kiel M."/>
            <person name="Sales G."/>
            <person name="Doxey A.C."/>
            <person name="Mansfield M.J."/>
            <person name="Schiavone M."/>
            <person name="Rossetto O."/>
            <person name="Pirazzini M."/>
            <person name="Dobrindt U."/>
            <person name="Montecucco C."/>
        </authorList>
    </citation>
    <scope>NUCLEOTIDE SEQUENCE [LARGE SCALE GENOMIC DNA]</scope>
    <source>
        <strain evidence="2 3">DSM 3997</strain>
    </source>
</reference>
<dbReference type="AlphaFoldDB" id="A0A6I1MYC6"/>
<comment type="caution">
    <text evidence="2">The sequence shown here is derived from an EMBL/GenBank/DDBJ whole genome shotgun (WGS) entry which is preliminary data.</text>
</comment>
<keyword evidence="1" id="KW-0812">Transmembrane</keyword>
<feature type="transmembrane region" description="Helical" evidence="1">
    <location>
        <begin position="63"/>
        <end position="82"/>
    </location>
</feature>
<organism evidence="2 3">
    <name type="scientific">Clostridium tarantellae</name>
    <dbReference type="NCBI Taxonomy" id="39493"/>
    <lineage>
        <taxon>Bacteria</taxon>
        <taxon>Bacillati</taxon>
        <taxon>Bacillota</taxon>
        <taxon>Clostridia</taxon>
        <taxon>Eubacteriales</taxon>
        <taxon>Clostridiaceae</taxon>
        <taxon>Clostridium</taxon>
    </lineage>
</organism>